<reference evidence="1" key="1">
    <citation type="submission" date="2018-04" db="EMBL/GenBank/DDBJ databases">
        <title>Whole genome sequencing of Hypsizygus marmoreus.</title>
        <authorList>
            <person name="Choi I.-G."/>
            <person name="Min B."/>
            <person name="Kim J.-G."/>
            <person name="Kim S."/>
            <person name="Oh Y.-L."/>
            <person name="Kong W.-S."/>
            <person name="Park H."/>
            <person name="Jeong J."/>
            <person name="Song E.-S."/>
        </authorList>
    </citation>
    <scope>NUCLEOTIDE SEQUENCE [LARGE SCALE GENOMIC DNA]</scope>
    <source>
        <strain evidence="1">51987-8</strain>
    </source>
</reference>
<dbReference type="EMBL" id="LUEZ02000058">
    <property type="protein sequence ID" value="RDB20622.1"/>
    <property type="molecule type" value="Genomic_DNA"/>
</dbReference>
<comment type="caution">
    <text evidence="1">The sequence shown here is derived from an EMBL/GenBank/DDBJ whole genome shotgun (WGS) entry which is preliminary data.</text>
</comment>
<dbReference type="Proteomes" id="UP000076154">
    <property type="component" value="Unassembled WGS sequence"/>
</dbReference>
<evidence type="ECO:0000313" key="2">
    <source>
        <dbReference type="Proteomes" id="UP000076154"/>
    </source>
</evidence>
<accession>A0A369JH30</accession>
<organism evidence="1 2">
    <name type="scientific">Hypsizygus marmoreus</name>
    <name type="common">White beech mushroom</name>
    <name type="synonym">Agaricus marmoreus</name>
    <dbReference type="NCBI Taxonomy" id="39966"/>
    <lineage>
        <taxon>Eukaryota</taxon>
        <taxon>Fungi</taxon>
        <taxon>Dikarya</taxon>
        <taxon>Basidiomycota</taxon>
        <taxon>Agaricomycotina</taxon>
        <taxon>Agaricomycetes</taxon>
        <taxon>Agaricomycetidae</taxon>
        <taxon>Agaricales</taxon>
        <taxon>Tricholomatineae</taxon>
        <taxon>Lyophyllaceae</taxon>
        <taxon>Hypsizygus</taxon>
    </lineage>
</organism>
<keyword evidence="2" id="KW-1185">Reference proteome</keyword>
<dbReference type="AlphaFoldDB" id="A0A369JH30"/>
<gene>
    <name evidence="1" type="ORF">Hypma_012309</name>
</gene>
<dbReference type="InParanoid" id="A0A369JH30"/>
<proteinExistence type="predicted"/>
<protein>
    <submittedName>
        <fullName evidence="1">Uncharacterized protein</fullName>
    </submittedName>
</protein>
<evidence type="ECO:0000313" key="1">
    <source>
        <dbReference type="EMBL" id="RDB20622.1"/>
    </source>
</evidence>
<sequence length="163" mass="18704">MMSTLTTPAAEAQRVDLSLLAGALECNIFSNDLMYGCLRRLKNPTPEERAVRTHADTELAHIVFEYRECVASVRQFPQSENQYHHQEQQLAKSAMLLDRIVAEGLRMGIHLPIAILTRWEAERSVGEQEKDLNSKKGGSLRRRFRNLFVARTTKRIERVLENV</sequence>
<name>A0A369JH30_HYPMA</name>